<dbReference type="PANTHER" id="PTHR13138">
    <property type="entry name" value="PROTEIN LIN1"/>
    <property type="match status" value="1"/>
</dbReference>
<dbReference type="RefSeq" id="XP_070864294.1">
    <property type="nucleotide sequence ID" value="XM_071013403.1"/>
</dbReference>
<dbReference type="GeneID" id="98128047"/>
<comment type="caution">
    <text evidence="3">The sequence shown here is derived from an EMBL/GenBank/DDBJ whole genome shotgun (WGS) entry which is preliminary data.</text>
</comment>
<sequence>MASRFSAARPKRASEAYARAHHAGAGRGGDDNDDDGPGTSKRVKFDLRNPSALAPGQGDDDDDEDRDDVLDADVIGTAVRGTKRGAVNIDGYDSDSENENFEARAEARGRGRRRGKEAEGVDLAEAMDRYDPKAPVGGGREDEEEEEVDMFGDMDDDKDDRDADSKPTGLKKDKQVRFLSDKDIEGQELDSKSGGKVRLDDRPDDASSSDDEEEPDDDAIAAAMEEEGVDEEVGRGGLKKHAPKIDAFNMKAEQEEGAFDEAGNYIRKAADADAVHDRWLEGISKKDMKKAAAAHERREAELRRQQRENDSVRTGDLFRELLLRLEPGETALDALARLRRGQTKPNKTKKVPKWKQKKANKKANGDGGAEAAAPTGGGESMDVDPAAPPDKEPEDPKQVKIKEAINAIADAADKLLQRDFPNIYDMERERLAREYRNETGEAWVEPPERPDEDAENATGQPRMWEFRWTDGRDGGAKQGPFDGPTMKAWQDAGYFGEGVEFRPAGEEGGWTRVASFV</sequence>
<name>A0ABR4D5D7_9PEZI</name>
<feature type="compositionally biased region" description="Basic and acidic residues" evidence="1">
    <location>
        <begin position="389"/>
        <end position="401"/>
    </location>
</feature>
<feature type="compositionally biased region" description="Acidic residues" evidence="1">
    <location>
        <begin position="141"/>
        <end position="159"/>
    </location>
</feature>
<feature type="region of interest" description="Disordered" evidence="1">
    <location>
        <begin position="286"/>
        <end position="311"/>
    </location>
</feature>
<evidence type="ECO:0000313" key="3">
    <source>
        <dbReference type="EMBL" id="KAL2265567.1"/>
    </source>
</evidence>
<dbReference type="Proteomes" id="UP001600064">
    <property type="component" value="Unassembled WGS sequence"/>
</dbReference>
<dbReference type="Pfam" id="PF02213">
    <property type="entry name" value="GYF"/>
    <property type="match status" value="1"/>
</dbReference>
<feature type="compositionally biased region" description="Basic and acidic residues" evidence="1">
    <location>
        <begin position="160"/>
        <end position="205"/>
    </location>
</feature>
<reference evidence="3 4" key="1">
    <citation type="journal article" date="2024" name="Commun. Biol.">
        <title>Comparative genomic analysis of thermophilic fungi reveals convergent evolutionary adaptations and gene losses.</title>
        <authorList>
            <person name="Steindorff A.S."/>
            <person name="Aguilar-Pontes M.V."/>
            <person name="Robinson A.J."/>
            <person name="Andreopoulos B."/>
            <person name="LaButti K."/>
            <person name="Kuo A."/>
            <person name="Mondo S."/>
            <person name="Riley R."/>
            <person name="Otillar R."/>
            <person name="Haridas S."/>
            <person name="Lipzen A."/>
            <person name="Grimwood J."/>
            <person name="Schmutz J."/>
            <person name="Clum A."/>
            <person name="Reid I.D."/>
            <person name="Moisan M.C."/>
            <person name="Butler G."/>
            <person name="Nguyen T.T.M."/>
            <person name="Dewar K."/>
            <person name="Conant G."/>
            <person name="Drula E."/>
            <person name="Henrissat B."/>
            <person name="Hansel C."/>
            <person name="Singer S."/>
            <person name="Hutchinson M.I."/>
            <person name="de Vries R.P."/>
            <person name="Natvig D.O."/>
            <person name="Powell A.J."/>
            <person name="Tsang A."/>
            <person name="Grigoriev I.V."/>
        </authorList>
    </citation>
    <scope>NUCLEOTIDE SEQUENCE [LARGE SCALE GENOMIC DNA]</scope>
    <source>
        <strain evidence="3 4">ATCC 22073</strain>
    </source>
</reference>
<evidence type="ECO:0000256" key="1">
    <source>
        <dbReference type="SAM" id="MobiDB-lite"/>
    </source>
</evidence>
<dbReference type="InterPro" id="IPR035445">
    <property type="entry name" value="GYF-like_dom_sf"/>
</dbReference>
<dbReference type="InterPro" id="IPR039905">
    <property type="entry name" value="CD2BP2/Lin1"/>
</dbReference>
<dbReference type="SUPFAM" id="SSF55277">
    <property type="entry name" value="GYF domain"/>
    <property type="match status" value="1"/>
</dbReference>
<dbReference type="Gene3D" id="3.30.1490.40">
    <property type="match status" value="1"/>
</dbReference>
<feature type="compositionally biased region" description="Acidic residues" evidence="1">
    <location>
        <begin position="207"/>
        <end position="231"/>
    </location>
</feature>
<dbReference type="PANTHER" id="PTHR13138:SF3">
    <property type="entry name" value="CD2 ANTIGEN CYTOPLASMIC TAIL-BINDING PROTEIN 2"/>
    <property type="match status" value="1"/>
</dbReference>
<feature type="compositionally biased region" description="Basic residues" evidence="1">
    <location>
        <begin position="337"/>
        <end position="361"/>
    </location>
</feature>
<protein>
    <recommendedName>
        <fullName evidence="2">GYF domain-containing protein</fullName>
    </recommendedName>
</protein>
<feature type="compositionally biased region" description="Acidic residues" evidence="1">
    <location>
        <begin position="58"/>
        <end position="71"/>
    </location>
</feature>
<dbReference type="PROSITE" id="PS50829">
    <property type="entry name" value="GYF"/>
    <property type="match status" value="1"/>
</dbReference>
<feature type="region of interest" description="Disordered" evidence="1">
    <location>
        <begin position="1"/>
        <end position="240"/>
    </location>
</feature>
<feature type="domain" description="GYF" evidence="2">
    <location>
        <begin position="461"/>
        <end position="517"/>
    </location>
</feature>
<keyword evidence="4" id="KW-1185">Reference proteome</keyword>
<organism evidence="3 4">
    <name type="scientific">Remersonia thermophila</name>
    <dbReference type="NCBI Taxonomy" id="72144"/>
    <lineage>
        <taxon>Eukaryota</taxon>
        <taxon>Fungi</taxon>
        <taxon>Dikarya</taxon>
        <taxon>Ascomycota</taxon>
        <taxon>Pezizomycotina</taxon>
        <taxon>Sordariomycetes</taxon>
        <taxon>Sordariomycetidae</taxon>
        <taxon>Sordariales</taxon>
        <taxon>Sordariales incertae sedis</taxon>
        <taxon>Remersonia</taxon>
    </lineage>
</organism>
<gene>
    <name evidence="3" type="ORF">VTJ83DRAFT_6667</name>
</gene>
<evidence type="ECO:0000259" key="2">
    <source>
        <dbReference type="PROSITE" id="PS50829"/>
    </source>
</evidence>
<evidence type="ECO:0000313" key="4">
    <source>
        <dbReference type="Proteomes" id="UP001600064"/>
    </source>
</evidence>
<proteinExistence type="predicted"/>
<dbReference type="InterPro" id="IPR003169">
    <property type="entry name" value="GYF"/>
</dbReference>
<feature type="region of interest" description="Disordered" evidence="1">
    <location>
        <begin position="335"/>
        <end position="401"/>
    </location>
</feature>
<feature type="region of interest" description="Disordered" evidence="1">
    <location>
        <begin position="439"/>
        <end position="463"/>
    </location>
</feature>
<dbReference type="EMBL" id="JAZGUE010000006">
    <property type="protein sequence ID" value="KAL2265567.1"/>
    <property type="molecule type" value="Genomic_DNA"/>
</dbReference>
<accession>A0ABR4D5D7</accession>